<evidence type="ECO:0008006" key="4">
    <source>
        <dbReference type="Google" id="ProtNLM"/>
    </source>
</evidence>
<keyword evidence="1" id="KW-1133">Transmembrane helix</keyword>
<evidence type="ECO:0000313" key="2">
    <source>
        <dbReference type="EMBL" id="GLR26018.1"/>
    </source>
</evidence>
<feature type="transmembrane region" description="Helical" evidence="1">
    <location>
        <begin position="63"/>
        <end position="94"/>
    </location>
</feature>
<reference evidence="3" key="1">
    <citation type="journal article" date="2019" name="Int. J. Syst. Evol. Microbiol.">
        <title>The Global Catalogue of Microorganisms (GCM) 10K type strain sequencing project: providing services to taxonomists for standard genome sequencing and annotation.</title>
        <authorList>
            <consortium name="The Broad Institute Genomics Platform"/>
            <consortium name="The Broad Institute Genome Sequencing Center for Infectious Disease"/>
            <person name="Wu L."/>
            <person name="Ma J."/>
        </authorList>
    </citation>
    <scope>NUCLEOTIDE SEQUENCE [LARGE SCALE GENOMIC DNA]</scope>
    <source>
        <strain evidence="3">NBRC 105857</strain>
    </source>
</reference>
<proteinExistence type="predicted"/>
<comment type="caution">
    <text evidence="2">The sequence shown here is derived from an EMBL/GenBank/DDBJ whole genome shotgun (WGS) entry which is preliminary data.</text>
</comment>
<name>A0ABQ5YN47_9BURK</name>
<organism evidence="2 3">
    <name type="scientific">Limnobacter litoralis</name>
    <dbReference type="NCBI Taxonomy" id="481366"/>
    <lineage>
        <taxon>Bacteria</taxon>
        <taxon>Pseudomonadati</taxon>
        <taxon>Pseudomonadota</taxon>
        <taxon>Betaproteobacteria</taxon>
        <taxon>Burkholderiales</taxon>
        <taxon>Burkholderiaceae</taxon>
        <taxon>Limnobacter</taxon>
    </lineage>
</organism>
<keyword evidence="3" id="KW-1185">Reference proteome</keyword>
<gene>
    <name evidence="2" type="ORF">GCM10007875_11060</name>
</gene>
<evidence type="ECO:0000256" key="1">
    <source>
        <dbReference type="SAM" id="Phobius"/>
    </source>
</evidence>
<sequence length="99" mass="10900">MLTGFAGGHWIYMRNNKRWIWYVVCFPLSAFAGWVDAMRFGLMPDPQFNARFNSNIAAPKSQTTPLVIIAVILSLSVGTIALMSSLAVLVQLYLAGYAG</sequence>
<accession>A0ABQ5YN47</accession>
<dbReference type="Proteomes" id="UP001156664">
    <property type="component" value="Unassembled WGS sequence"/>
</dbReference>
<keyword evidence="1" id="KW-0472">Membrane</keyword>
<evidence type="ECO:0000313" key="3">
    <source>
        <dbReference type="Proteomes" id="UP001156664"/>
    </source>
</evidence>
<keyword evidence="1" id="KW-0812">Transmembrane</keyword>
<feature type="transmembrane region" description="Helical" evidence="1">
    <location>
        <begin position="20"/>
        <end position="42"/>
    </location>
</feature>
<protein>
    <recommendedName>
        <fullName evidence="4">TM2 domain-containing protein</fullName>
    </recommendedName>
</protein>
<dbReference type="EMBL" id="BSOJ01000010">
    <property type="protein sequence ID" value="GLR26018.1"/>
    <property type="molecule type" value="Genomic_DNA"/>
</dbReference>